<evidence type="ECO:0000313" key="4">
    <source>
        <dbReference type="Proteomes" id="UP000663832"/>
    </source>
</evidence>
<feature type="compositionally biased region" description="Polar residues" evidence="1">
    <location>
        <begin position="11"/>
        <end position="30"/>
    </location>
</feature>
<comment type="caution">
    <text evidence="2">The sequence shown here is derived from an EMBL/GenBank/DDBJ whole genome shotgun (WGS) entry which is preliminary data.</text>
</comment>
<dbReference type="Proteomes" id="UP000663832">
    <property type="component" value="Unassembled WGS sequence"/>
</dbReference>
<sequence length="189" mass="20867">MSCAGVKPPHSLSNTDNTPKPVPSRSQPSIDGNFRDQGVGSNTGMKSKTCGIDTFPSLKDGKVTMGNSTVQTMVPDTNCKTDGFQVQTKSEKPSLDISVIDSFCIDRTRDKPVTQTRIETVSQHSVKHNCTLCSYSDGFSRCYFVEERYGGTYYRPDIFSPICYCNCHHSSAIRGTATRYTADDDDLYN</sequence>
<dbReference type="EMBL" id="CAJNOI010000146">
    <property type="protein sequence ID" value="CAF1127384.1"/>
    <property type="molecule type" value="Genomic_DNA"/>
</dbReference>
<organism evidence="2 5">
    <name type="scientific">Adineta steineri</name>
    <dbReference type="NCBI Taxonomy" id="433720"/>
    <lineage>
        <taxon>Eukaryota</taxon>
        <taxon>Metazoa</taxon>
        <taxon>Spiralia</taxon>
        <taxon>Gnathifera</taxon>
        <taxon>Rotifera</taxon>
        <taxon>Eurotatoria</taxon>
        <taxon>Bdelloidea</taxon>
        <taxon>Adinetida</taxon>
        <taxon>Adinetidae</taxon>
        <taxon>Adineta</taxon>
    </lineage>
</organism>
<feature type="region of interest" description="Disordered" evidence="1">
    <location>
        <begin position="1"/>
        <end position="48"/>
    </location>
</feature>
<evidence type="ECO:0000313" key="3">
    <source>
        <dbReference type="EMBL" id="CAF1486351.1"/>
    </source>
</evidence>
<dbReference type="EMBL" id="CAJNOM010000528">
    <property type="protein sequence ID" value="CAF1486351.1"/>
    <property type="molecule type" value="Genomic_DNA"/>
</dbReference>
<evidence type="ECO:0000313" key="2">
    <source>
        <dbReference type="EMBL" id="CAF1127384.1"/>
    </source>
</evidence>
<reference evidence="2" key="1">
    <citation type="submission" date="2021-02" db="EMBL/GenBank/DDBJ databases">
        <authorList>
            <person name="Nowell W R."/>
        </authorList>
    </citation>
    <scope>NUCLEOTIDE SEQUENCE</scope>
</reference>
<proteinExistence type="predicted"/>
<protein>
    <submittedName>
        <fullName evidence="2">Uncharacterized protein</fullName>
    </submittedName>
</protein>
<accession>A0A814R2C7</accession>
<evidence type="ECO:0000256" key="1">
    <source>
        <dbReference type="SAM" id="MobiDB-lite"/>
    </source>
</evidence>
<evidence type="ECO:0000313" key="5">
    <source>
        <dbReference type="Proteomes" id="UP000663877"/>
    </source>
</evidence>
<name>A0A814R2C7_9BILA</name>
<keyword evidence="4" id="KW-1185">Reference proteome</keyword>
<gene>
    <name evidence="2" type="ORF">BJG266_LOCUS22801</name>
    <name evidence="3" type="ORF">QVE165_LOCUS42579</name>
</gene>
<dbReference type="AlphaFoldDB" id="A0A814R2C7"/>
<dbReference type="Proteomes" id="UP000663877">
    <property type="component" value="Unassembled WGS sequence"/>
</dbReference>